<accession>A0ABT4RFA4</accession>
<dbReference type="Pfam" id="PF00171">
    <property type="entry name" value="Aldedh"/>
    <property type="match status" value="1"/>
</dbReference>
<name>A0ABT4RFA4_9ACTN</name>
<dbReference type="PROSITE" id="PS00687">
    <property type="entry name" value="ALDEHYDE_DEHYDR_GLU"/>
    <property type="match status" value="1"/>
</dbReference>
<evidence type="ECO:0000256" key="1">
    <source>
        <dbReference type="ARBA" id="ARBA00023002"/>
    </source>
</evidence>
<feature type="domain" description="Aldehyde dehydrogenase" evidence="4">
    <location>
        <begin position="31"/>
        <end position="494"/>
    </location>
</feature>
<keyword evidence="1 3" id="KW-0560">Oxidoreductase</keyword>
<evidence type="ECO:0000313" key="6">
    <source>
        <dbReference type="Proteomes" id="UP001147700"/>
    </source>
</evidence>
<dbReference type="SUPFAM" id="SSF53720">
    <property type="entry name" value="ALDH-like"/>
    <property type="match status" value="1"/>
</dbReference>
<proteinExistence type="inferred from homology"/>
<organism evidence="5 6">
    <name type="scientific">Solirubrobacter deserti</name>
    <dbReference type="NCBI Taxonomy" id="2282478"/>
    <lineage>
        <taxon>Bacteria</taxon>
        <taxon>Bacillati</taxon>
        <taxon>Actinomycetota</taxon>
        <taxon>Thermoleophilia</taxon>
        <taxon>Solirubrobacterales</taxon>
        <taxon>Solirubrobacteraceae</taxon>
        <taxon>Solirubrobacter</taxon>
    </lineage>
</organism>
<dbReference type="InterPro" id="IPR029510">
    <property type="entry name" value="Ald_DH_CS_GLU"/>
</dbReference>
<comment type="similarity">
    <text evidence="3">Belongs to the aldehyde dehydrogenase family.</text>
</comment>
<evidence type="ECO:0000256" key="2">
    <source>
        <dbReference type="PROSITE-ProRule" id="PRU10007"/>
    </source>
</evidence>
<dbReference type="InterPro" id="IPR015590">
    <property type="entry name" value="Aldehyde_DH_dom"/>
</dbReference>
<gene>
    <name evidence="5" type="ORF">OJ962_06955</name>
</gene>
<feature type="active site" evidence="2">
    <location>
        <position position="264"/>
    </location>
</feature>
<evidence type="ECO:0000313" key="5">
    <source>
        <dbReference type="EMBL" id="MDA0137231.1"/>
    </source>
</evidence>
<dbReference type="Proteomes" id="UP001147700">
    <property type="component" value="Unassembled WGS sequence"/>
</dbReference>
<dbReference type="InterPro" id="IPR016162">
    <property type="entry name" value="Ald_DH_N"/>
</dbReference>
<comment type="caution">
    <text evidence="5">The sequence shown here is derived from an EMBL/GenBank/DDBJ whole genome shotgun (WGS) entry which is preliminary data.</text>
</comment>
<dbReference type="PANTHER" id="PTHR11699">
    <property type="entry name" value="ALDEHYDE DEHYDROGENASE-RELATED"/>
    <property type="match status" value="1"/>
</dbReference>
<evidence type="ECO:0000259" key="4">
    <source>
        <dbReference type="Pfam" id="PF00171"/>
    </source>
</evidence>
<dbReference type="InterPro" id="IPR016163">
    <property type="entry name" value="Ald_DH_C"/>
</dbReference>
<dbReference type="Gene3D" id="3.40.309.10">
    <property type="entry name" value="Aldehyde Dehydrogenase, Chain A, domain 2"/>
    <property type="match status" value="1"/>
</dbReference>
<reference evidence="5" key="1">
    <citation type="submission" date="2022-10" db="EMBL/GenBank/DDBJ databases">
        <title>The WGS of Solirubrobacter sp. CPCC 204708.</title>
        <authorList>
            <person name="Jiang Z."/>
        </authorList>
    </citation>
    <scope>NUCLEOTIDE SEQUENCE</scope>
    <source>
        <strain evidence="5">CPCC 204708</strain>
    </source>
</reference>
<sequence>MSAPTAAAEITTDSLLPWDDTGRPWIGGRFTEAAGPTVDDHAPATGERLARVQLAAAEDVDAAVAAARAAQPAWAALSIRERAERMEALADRILATVDRIGRLDSRDTGSPLTPMTNGARKGALYLKQIAGAALELQGRTIPASARGWHVTRREPWGVIGAITAYNHPTLYSCQKSGPALIAGNTIVIKPSEQAPLSTLLFASLTEDLLPPGVLNVVPGHAEAGAALVAHRDVTRVSFTGSVATGLQIQRTIADSGRIKSLQLELGGKNPIVVFADADPAEAADATVRGMNFMRVQGQSCGSTSRLIVHRELRDAVTEEILTRVDKIRIGLPEAEGTQMGSLISPVHRDRVLGFVEAGKADGGELLAGGGAPADPALAGGAFVSPTVFAGVQLGHTLAQEEVFGPVLSIMTFTEDADAIELANATEYGLTASVWTRDIDRALRAADAIEAGYVWVNDVETRYTGVPFGGFKQSGIGSEQSLLDDLEQCTRTKAVNIAVR</sequence>
<dbReference type="EMBL" id="JAPCID010000008">
    <property type="protein sequence ID" value="MDA0137231.1"/>
    <property type="molecule type" value="Genomic_DNA"/>
</dbReference>
<dbReference type="Gene3D" id="3.40.605.10">
    <property type="entry name" value="Aldehyde Dehydrogenase, Chain A, domain 1"/>
    <property type="match status" value="1"/>
</dbReference>
<keyword evidence="6" id="KW-1185">Reference proteome</keyword>
<evidence type="ECO:0000256" key="3">
    <source>
        <dbReference type="RuleBase" id="RU003345"/>
    </source>
</evidence>
<dbReference type="InterPro" id="IPR016161">
    <property type="entry name" value="Ald_DH/histidinol_DH"/>
</dbReference>
<protein>
    <submittedName>
        <fullName evidence="5">Aldehyde dehydrogenase family protein</fullName>
    </submittedName>
</protein>